<dbReference type="Pfam" id="PF11649">
    <property type="entry name" value="T4_neck-protein"/>
    <property type="match status" value="1"/>
</dbReference>
<evidence type="ECO:0000313" key="1">
    <source>
        <dbReference type="EMBL" id="AIK68145.1"/>
    </source>
</evidence>
<name>A0A076YLB8_9CAUD</name>
<dbReference type="InterPro" id="IPR021674">
    <property type="entry name" value="Phage_T4_Gp14_neck-protein"/>
</dbReference>
<reference evidence="1 2" key="1">
    <citation type="submission" date="2014-07" db="EMBL/GenBank/DDBJ databases">
        <title>Complete Genome of Citrobacter freundii Myophage Miller.</title>
        <authorList>
            <person name="Hwang K."/>
            <person name="Luna A.J."/>
            <person name="Hernandez A.C."/>
            <person name="Everett G.F.K."/>
        </authorList>
    </citation>
    <scope>NUCLEOTIDE SEQUENCE [LARGE SCALE GENOMIC DNA]</scope>
</reference>
<dbReference type="EMBL" id="KM236237">
    <property type="protein sequence ID" value="AIK68145.1"/>
    <property type="molecule type" value="Genomic_DNA"/>
</dbReference>
<evidence type="ECO:0000313" key="2">
    <source>
        <dbReference type="Proteomes" id="UP000201263"/>
    </source>
</evidence>
<protein>
    <submittedName>
        <fullName evidence="1">Head completion protein</fullName>
    </submittedName>
</protein>
<dbReference type="KEGG" id="vg:22113681"/>
<gene>
    <name evidence="1" type="ORF">CPTMiller_00209</name>
</gene>
<dbReference type="GeneID" id="22113681"/>
<proteinExistence type="predicted"/>
<dbReference type="RefSeq" id="YP_009097811.1">
    <property type="nucleotide sequence ID" value="NC_025414.1"/>
</dbReference>
<dbReference type="Proteomes" id="UP000201263">
    <property type="component" value="Segment"/>
</dbReference>
<organism evidence="1 2">
    <name type="scientific">Citrobacter phage Miller</name>
    <dbReference type="NCBI Taxonomy" id="1527524"/>
    <lineage>
        <taxon>Viruses</taxon>
        <taxon>Duplodnaviria</taxon>
        <taxon>Heunggongvirae</taxon>
        <taxon>Uroviricota</taxon>
        <taxon>Caudoviricetes</taxon>
        <taxon>Pantevenvirales</taxon>
        <taxon>Straboviridae</taxon>
        <taxon>Pseudotevenvirus</taxon>
        <taxon>Pseudotevenvirus miller</taxon>
    </lineage>
</organism>
<accession>A0A076YLB8</accession>
<sequence>MQNWDESLFAQLSTGEGVDRNLKDQVTNPYVNWYKYNPTQQLHDSLTAESIQMKSPDMYYVRREFVNIDKILGEDRESKFTKSWKIAAYIESYANYEGQRDFFSKFGLSSNDEMTLVLNPRLFAHQTDGGIPVLGDLVYFPMDNSLFEITWVEADPFYQFGDRPQRKINLAKFIYTGEELAPELQRNEGIHIEPDAELDLEPIRNLDGLADINIEQYEEDKEFEREGDEFIESFDVVNGRGSPFATLP</sequence>
<keyword evidence="2" id="KW-1185">Reference proteome</keyword>